<organism evidence="2 4">
    <name type="scientific">Fulvivirga sedimenti</name>
    <dbReference type="NCBI Taxonomy" id="2879465"/>
    <lineage>
        <taxon>Bacteria</taxon>
        <taxon>Pseudomonadati</taxon>
        <taxon>Bacteroidota</taxon>
        <taxon>Cytophagia</taxon>
        <taxon>Cytophagales</taxon>
        <taxon>Fulvivirgaceae</taxon>
        <taxon>Fulvivirga</taxon>
    </lineage>
</organism>
<sequence length="221" mass="25297">MKYFLTCILILLMQEVNSQIKAVTEKGDTIYVYDNGTWSFELLDELPDDSDELNFLSDVLVPDTIAQHFLVPGNATKEVSDARGMFTIRYDENKWRRVPPATLNEEADFAFQAKETDIWSIVIAEEITISPDKLFLIAKNTMKERIGYEPKVIKTEVRTVNGSEVVRGVLLAEFSGITFIFDTYYFSNDLGSVQFTTYTSDKIWERNEDLILELLNGFIGN</sequence>
<reference evidence="2" key="1">
    <citation type="submission" date="2021-09" db="EMBL/GenBank/DDBJ databases">
        <title>Fulvivirga sp. isolated from coastal sediment.</title>
        <authorList>
            <person name="Yu H."/>
        </authorList>
    </citation>
    <scope>NUCLEOTIDE SEQUENCE</scope>
    <source>
        <strain evidence="2">1062</strain>
    </source>
</reference>
<dbReference type="EMBL" id="JAIXNE010000004">
    <property type="protein sequence ID" value="MCA6077342.1"/>
    <property type="molecule type" value="Genomic_DNA"/>
</dbReference>
<gene>
    <name evidence="1" type="ORF">LDX50_09160</name>
    <name evidence="2" type="ORF">LDX50_15130</name>
    <name evidence="3" type="ORF">LDX50_20850</name>
</gene>
<evidence type="ECO:0000313" key="2">
    <source>
        <dbReference type="EMBL" id="MCA6076214.1"/>
    </source>
</evidence>
<proteinExistence type="predicted"/>
<evidence type="ECO:0000313" key="1">
    <source>
        <dbReference type="EMBL" id="MCA6075037.1"/>
    </source>
</evidence>
<name>A0A9X1HTN1_9BACT</name>
<comment type="caution">
    <text evidence="2">The sequence shown here is derived from an EMBL/GenBank/DDBJ whole genome shotgun (WGS) entry which is preliminary data.</text>
</comment>
<evidence type="ECO:0000313" key="3">
    <source>
        <dbReference type="EMBL" id="MCA6077342.1"/>
    </source>
</evidence>
<evidence type="ECO:0000313" key="4">
    <source>
        <dbReference type="Proteomes" id="UP001139409"/>
    </source>
</evidence>
<dbReference type="EMBL" id="JAIXNE010000002">
    <property type="protein sequence ID" value="MCA6075037.1"/>
    <property type="molecule type" value="Genomic_DNA"/>
</dbReference>
<dbReference type="AlphaFoldDB" id="A0A9X1HTN1"/>
<dbReference type="RefSeq" id="WP_225698143.1">
    <property type="nucleotide sequence ID" value="NZ_JAIXNE010000002.1"/>
</dbReference>
<accession>A0A9X1HTN1</accession>
<dbReference type="Proteomes" id="UP001139409">
    <property type="component" value="Unassembled WGS sequence"/>
</dbReference>
<dbReference type="EMBL" id="JAIXNE010000003">
    <property type="protein sequence ID" value="MCA6076214.1"/>
    <property type="molecule type" value="Genomic_DNA"/>
</dbReference>
<keyword evidence="4" id="KW-1185">Reference proteome</keyword>
<protein>
    <submittedName>
        <fullName evidence="2">Uncharacterized protein</fullName>
    </submittedName>
</protein>